<proteinExistence type="predicted"/>
<dbReference type="EMBL" id="PVLQ01000031">
    <property type="protein sequence ID" value="PRD65354.1"/>
    <property type="molecule type" value="Genomic_DNA"/>
</dbReference>
<sequence>MRKIELSYRLCSEREPAALIRNPLFELLLAVRASGSISGAARQLGLSYRHVWGQLKDWEQTLGQALIFWERGQAARLTPFADRLLWSERLAQARLGPQIEALRAELERTLALAFDPQALVLGLHASHDDALPLLQEHAASQAALHLDIRFCGSVEAIRALNAGDCVLAGFHVREGADSASVTARTYQPLLQPGLHKLIGFARRQQGLMVARGNPLRLDSLARVARWKARFVNRTPGSGTRVLLDELLQEAGLEPGQIQGYQRGEPSHAAVAQAVASGSADCGLGTEAAARAQGLDFVPLASERYYLACLKSALEQPELQRLRELLAQAAWQGRIAQLPGYAPQASGQVLSLRRELPWWQLAPRAPAGKAASKNP</sequence>
<dbReference type="RefSeq" id="WP_105748450.1">
    <property type="nucleotide sequence ID" value="NZ_PVLQ01000031.1"/>
</dbReference>
<gene>
    <name evidence="3" type="ORF">C6P64_10170</name>
</gene>
<comment type="caution">
    <text evidence="3">The sequence shown here is derived from an EMBL/GenBank/DDBJ whole genome shotgun (WGS) entry which is preliminary data.</text>
</comment>
<dbReference type="SUPFAM" id="SSF53850">
    <property type="entry name" value="Periplasmic binding protein-like II"/>
    <property type="match status" value="1"/>
</dbReference>
<reference evidence="3 4" key="1">
    <citation type="submission" date="2018-03" db="EMBL/GenBank/DDBJ databases">
        <title>Comparative genomics illustrates the genes involved in a hyperalkaliphilic mechanisms of Serpentinomonas isolated from highly-alkaline calcium-rich serpentinized springs.</title>
        <authorList>
            <person name="Suzuki S."/>
            <person name="Ishii S."/>
            <person name="Walworth N."/>
            <person name="Bird L."/>
            <person name="Kuenen J.G."/>
            <person name="Nealson K.H."/>
        </authorList>
    </citation>
    <scope>NUCLEOTIDE SEQUENCE [LARGE SCALE GENOMIC DNA]</scope>
    <source>
        <strain evidence="3 4">P1</strain>
    </source>
</reference>
<feature type="domain" description="HTH lysR-type" evidence="1">
    <location>
        <begin position="25"/>
        <end position="81"/>
    </location>
</feature>
<feature type="domain" description="PBP" evidence="2">
    <location>
        <begin position="138"/>
        <end position="325"/>
    </location>
</feature>
<protein>
    <submittedName>
        <fullName evidence="3">LysR family transcriptional regulator</fullName>
    </submittedName>
</protein>
<dbReference type="InterPro" id="IPR036390">
    <property type="entry name" value="WH_DNA-bd_sf"/>
</dbReference>
<evidence type="ECO:0000313" key="4">
    <source>
        <dbReference type="Proteomes" id="UP000238589"/>
    </source>
</evidence>
<dbReference type="Proteomes" id="UP000238589">
    <property type="component" value="Unassembled WGS sequence"/>
</dbReference>
<dbReference type="InterPro" id="IPR036388">
    <property type="entry name" value="WH-like_DNA-bd_sf"/>
</dbReference>
<dbReference type="Pfam" id="PF12727">
    <property type="entry name" value="PBP_like"/>
    <property type="match status" value="1"/>
</dbReference>
<accession>A0A2S9K4N6</accession>
<dbReference type="GO" id="GO:0003700">
    <property type="term" value="F:DNA-binding transcription factor activity"/>
    <property type="evidence" value="ECO:0007669"/>
    <property type="project" value="InterPro"/>
</dbReference>
<name>A0A2S9K4N6_9BURK</name>
<dbReference type="Gene3D" id="3.40.190.10">
    <property type="entry name" value="Periplasmic binding protein-like II"/>
    <property type="match status" value="1"/>
</dbReference>
<evidence type="ECO:0000259" key="2">
    <source>
        <dbReference type="Pfam" id="PF12727"/>
    </source>
</evidence>
<dbReference type="PANTHER" id="PTHR38431:SF1">
    <property type="entry name" value="BLL2305 PROTEIN"/>
    <property type="match status" value="1"/>
</dbReference>
<dbReference type="InterPro" id="IPR000847">
    <property type="entry name" value="LysR_HTH_N"/>
</dbReference>
<dbReference type="PANTHER" id="PTHR38431">
    <property type="entry name" value="BLL2305 PROTEIN"/>
    <property type="match status" value="1"/>
</dbReference>
<dbReference type="OrthoDB" id="9805928at2"/>
<dbReference type="SUPFAM" id="SSF46785">
    <property type="entry name" value="Winged helix' DNA-binding domain"/>
    <property type="match status" value="1"/>
</dbReference>
<dbReference type="AlphaFoldDB" id="A0A2S9K4N6"/>
<organism evidence="3 4">
    <name type="scientific">Malikia granosa</name>
    <dbReference type="NCBI Taxonomy" id="263067"/>
    <lineage>
        <taxon>Bacteria</taxon>
        <taxon>Pseudomonadati</taxon>
        <taxon>Pseudomonadota</taxon>
        <taxon>Betaproteobacteria</taxon>
        <taxon>Burkholderiales</taxon>
        <taxon>Comamonadaceae</taxon>
        <taxon>Malikia</taxon>
    </lineage>
</organism>
<evidence type="ECO:0000313" key="3">
    <source>
        <dbReference type="EMBL" id="PRD65354.1"/>
    </source>
</evidence>
<dbReference type="InterPro" id="IPR024370">
    <property type="entry name" value="PBP_domain"/>
</dbReference>
<evidence type="ECO:0000259" key="1">
    <source>
        <dbReference type="Pfam" id="PF00126"/>
    </source>
</evidence>
<keyword evidence="4" id="KW-1185">Reference proteome</keyword>
<dbReference type="Gene3D" id="1.10.10.10">
    <property type="entry name" value="Winged helix-like DNA-binding domain superfamily/Winged helix DNA-binding domain"/>
    <property type="match status" value="1"/>
</dbReference>
<dbReference type="Pfam" id="PF00126">
    <property type="entry name" value="HTH_1"/>
    <property type="match status" value="1"/>
</dbReference>